<evidence type="ECO:0000313" key="1">
    <source>
        <dbReference type="Ensembl" id="ENSCATP00000004825.1"/>
    </source>
</evidence>
<accession>A0A2K5KVU5</accession>
<organism evidence="1 2">
    <name type="scientific">Cercocebus atys</name>
    <name type="common">Sooty mangabey</name>
    <name type="synonym">Cercocebus torquatus atys</name>
    <dbReference type="NCBI Taxonomy" id="9531"/>
    <lineage>
        <taxon>Eukaryota</taxon>
        <taxon>Metazoa</taxon>
        <taxon>Chordata</taxon>
        <taxon>Craniata</taxon>
        <taxon>Vertebrata</taxon>
        <taxon>Euteleostomi</taxon>
        <taxon>Mammalia</taxon>
        <taxon>Eutheria</taxon>
        <taxon>Euarchontoglires</taxon>
        <taxon>Primates</taxon>
        <taxon>Haplorrhini</taxon>
        <taxon>Catarrhini</taxon>
        <taxon>Cercopithecidae</taxon>
        <taxon>Cercopithecinae</taxon>
        <taxon>Cercocebus</taxon>
    </lineage>
</organism>
<sequence length="52" mass="6040">MIRTMYLRQGQFKGYKVWIAMKTLNTERCSLAQSYVVPVFQIRGTSLFPGHS</sequence>
<evidence type="ECO:0000313" key="2">
    <source>
        <dbReference type="Proteomes" id="UP000233060"/>
    </source>
</evidence>
<reference evidence="1" key="2">
    <citation type="submission" date="2025-09" db="UniProtKB">
        <authorList>
            <consortium name="Ensembl"/>
        </authorList>
    </citation>
    <scope>IDENTIFICATION</scope>
</reference>
<protein>
    <submittedName>
        <fullName evidence="1">Uncharacterized protein</fullName>
    </submittedName>
</protein>
<dbReference type="OMA" id="WVAMKTL"/>
<proteinExistence type="predicted"/>
<dbReference type="Bgee" id="ENSCATG00000016486">
    <property type="expression patterns" value="Expressed in frontal cortex and 1 other cell type or tissue"/>
</dbReference>
<dbReference type="AlphaFoldDB" id="A0A2K5KVU5"/>
<name>A0A2K5KVU5_CERAT</name>
<reference evidence="1" key="1">
    <citation type="submission" date="2025-08" db="UniProtKB">
        <authorList>
            <consortium name="Ensembl"/>
        </authorList>
    </citation>
    <scope>IDENTIFICATION</scope>
</reference>
<keyword evidence="2" id="KW-1185">Reference proteome</keyword>
<dbReference type="Ensembl" id="ENSCATT00000018803.1">
    <property type="protein sequence ID" value="ENSCATP00000004825.1"/>
    <property type="gene ID" value="ENSCATG00000016486.1"/>
</dbReference>
<dbReference type="GeneTree" id="ENSGT00910000147681"/>
<dbReference type="Proteomes" id="UP000233060">
    <property type="component" value="Unassembled WGS sequence"/>
</dbReference>